<keyword evidence="4" id="KW-1185">Reference proteome</keyword>
<organism evidence="3 4">
    <name type="scientific">Maribacter chungangensis</name>
    <dbReference type="NCBI Taxonomy" id="1069117"/>
    <lineage>
        <taxon>Bacteria</taxon>
        <taxon>Pseudomonadati</taxon>
        <taxon>Bacteroidota</taxon>
        <taxon>Flavobacteriia</taxon>
        <taxon>Flavobacteriales</taxon>
        <taxon>Flavobacteriaceae</taxon>
        <taxon>Maribacter</taxon>
    </lineage>
</organism>
<gene>
    <name evidence="3" type="ORF">ACFQZJ_07165</name>
</gene>
<accession>A0ABW3B381</accession>
<dbReference type="CDD" id="cd00293">
    <property type="entry name" value="USP-like"/>
    <property type="match status" value="1"/>
</dbReference>
<proteinExistence type="inferred from homology"/>
<dbReference type="EMBL" id="JBHTHY010000004">
    <property type="protein sequence ID" value="MFD0797233.1"/>
    <property type="molecule type" value="Genomic_DNA"/>
</dbReference>
<reference evidence="4" key="1">
    <citation type="journal article" date="2019" name="Int. J. Syst. Evol. Microbiol.">
        <title>The Global Catalogue of Microorganisms (GCM) 10K type strain sequencing project: providing services to taxonomists for standard genome sequencing and annotation.</title>
        <authorList>
            <consortium name="The Broad Institute Genomics Platform"/>
            <consortium name="The Broad Institute Genome Sequencing Center for Infectious Disease"/>
            <person name="Wu L."/>
            <person name="Ma J."/>
        </authorList>
    </citation>
    <scope>NUCLEOTIDE SEQUENCE [LARGE SCALE GENOMIC DNA]</scope>
    <source>
        <strain evidence="4">CCUG 61948</strain>
    </source>
</reference>
<evidence type="ECO:0000256" key="1">
    <source>
        <dbReference type="ARBA" id="ARBA00008791"/>
    </source>
</evidence>
<sequence>MKKILLPTDFSDNAWNAIFTALKLYAEVTCTFYLLHAYEPQALNMLGRKGQQRLGIIYDSLSEYSKQELDKILLYLNKNHANPQHSFEIISKSETLEEAISEVILKKDIDLICMGTKGATGAKQVFMGSNTVKVLKKISTCAVLAVPDEYNFQSLKAVAFPTDFSKKYEKHQLALMTELASLWKTKIQVVHVAVEFELNDRQLINKELLKKRLAHLNVMFNNIEFETDVEHTLAKFMDNTQIEMMALIKYQHSFWEKIIGEPVVKKMTYHTKVPLLVLPE</sequence>
<protein>
    <submittedName>
        <fullName evidence="3">Universal stress protein</fullName>
    </submittedName>
</protein>
<dbReference type="PANTHER" id="PTHR46268">
    <property type="entry name" value="STRESS RESPONSE PROTEIN NHAX"/>
    <property type="match status" value="1"/>
</dbReference>
<evidence type="ECO:0000313" key="4">
    <source>
        <dbReference type="Proteomes" id="UP001597012"/>
    </source>
</evidence>
<dbReference type="InterPro" id="IPR006015">
    <property type="entry name" value="Universal_stress_UspA"/>
</dbReference>
<dbReference type="RefSeq" id="WP_379933412.1">
    <property type="nucleotide sequence ID" value="NZ_JBHTHY010000004.1"/>
</dbReference>
<dbReference type="InterPro" id="IPR006016">
    <property type="entry name" value="UspA"/>
</dbReference>
<comment type="caution">
    <text evidence="3">The sequence shown here is derived from an EMBL/GenBank/DDBJ whole genome shotgun (WGS) entry which is preliminary data.</text>
</comment>
<dbReference type="Pfam" id="PF00582">
    <property type="entry name" value="Usp"/>
    <property type="match status" value="1"/>
</dbReference>
<dbReference type="Gene3D" id="3.40.50.12370">
    <property type="match status" value="1"/>
</dbReference>
<evidence type="ECO:0000313" key="3">
    <source>
        <dbReference type="EMBL" id="MFD0797233.1"/>
    </source>
</evidence>
<evidence type="ECO:0000259" key="2">
    <source>
        <dbReference type="Pfam" id="PF00582"/>
    </source>
</evidence>
<name>A0ABW3B381_9FLAO</name>
<dbReference type="Proteomes" id="UP001597012">
    <property type="component" value="Unassembled WGS sequence"/>
</dbReference>
<dbReference type="SUPFAM" id="SSF52402">
    <property type="entry name" value="Adenine nucleotide alpha hydrolases-like"/>
    <property type="match status" value="2"/>
</dbReference>
<feature type="domain" description="UspA" evidence="2">
    <location>
        <begin position="1"/>
        <end position="147"/>
    </location>
</feature>
<comment type="similarity">
    <text evidence="1">Belongs to the universal stress protein A family.</text>
</comment>
<dbReference type="PRINTS" id="PR01438">
    <property type="entry name" value="UNVRSLSTRESS"/>
</dbReference>
<dbReference type="PANTHER" id="PTHR46268:SF6">
    <property type="entry name" value="UNIVERSAL STRESS PROTEIN UP12"/>
    <property type="match status" value="1"/>
</dbReference>